<dbReference type="Gene3D" id="3.60.15.10">
    <property type="entry name" value="Ribonuclease Z/Hydroxyacylglutathione hydrolase-like"/>
    <property type="match status" value="1"/>
</dbReference>
<dbReference type="OrthoDB" id="3196337at2"/>
<gene>
    <name evidence="2" type="ORF">SAMN04489844_4337</name>
</gene>
<evidence type="ECO:0000313" key="3">
    <source>
        <dbReference type="Proteomes" id="UP000198742"/>
    </source>
</evidence>
<dbReference type="InterPro" id="IPR036866">
    <property type="entry name" value="RibonucZ/Hydroxyglut_hydro"/>
</dbReference>
<accession>A0A1H5AEJ5</accession>
<protein>
    <submittedName>
        <fullName evidence="2">Glyoxylase, beta-lactamase superfamily II</fullName>
    </submittedName>
</protein>
<dbReference type="InterPro" id="IPR001279">
    <property type="entry name" value="Metallo-B-lactamas"/>
</dbReference>
<evidence type="ECO:0000259" key="1">
    <source>
        <dbReference type="PROSITE" id="PS50206"/>
    </source>
</evidence>
<dbReference type="SMART" id="SM00450">
    <property type="entry name" value="RHOD"/>
    <property type="match status" value="2"/>
</dbReference>
<dbReference type="GO" id="GO:0050313">
    <property type="term" value="F:sulfur dioxygenase activity"/>
    <property type="evidence" value="ECO:0007669"/>
    <property type="project" value="TreeGrafter"/>
</dbReference>
<evidence type="ECO:0000313" key="2">
    <source>
        <dbReference type="EMBL" id="SED39990.1"/>
    </source>
</evidence>
<dbReference type="InterPro" id="IPR001763">
    <property type="entry name" value="Rhodanese-like_dom"/>
</dbReference>
<dbReference type="SUPFAM" id="SSF56281">
    <property type="entry name" value="Metallo-hydrolase/oxidoreductase"/>
    <property type="match status" value="1"/>
</dbReference>
<dbReference type="InterPro" id="IPR051682">
    <property type="entry name" value="Mito_Persulfide_Diox"/>
</dbReference>
<dbReference type="RefSeq" id="WP_090971983.1">
    <property type="nucleotide sequence ID" value="NZ_FNRT01000002.1"/>
</dbReference>
<dbReference type="GO" id="GO:0006749">
    <property type="term" value="P:glutathione metabolic process"/>
    <property type="evidence" value="ECO:0007669"/>
    <property type="project" value="TreeGrafter"/>
</dbReference>
<keyword evidence="3" id="KW-1185">Reference proteome</keyword>
<dbReference type="PROSITE" id="PS50206">
    <property type="entry name" value="RHODANESE_3"/>
    <property type="match status" value="2"/>
</dbReference>
<organism evidence="2 3">
    <name type="scientific">Nocardioides exalbidus</name>
    <dbReference type="NCBI Taxonomy" id="402596"/>
    <lineage>
        <taxon>Bacteria</taxon>
        <taxon>Bacillati</taxon>
        <taxon>Actinomycetota</taxon>
        <taxon>Actinomycetes</taxon>
        <taxon>Propionibacteriales</taxon>
        <taxon>Nocardioidaceae</taxon>
        <taxon>Nocardioides</taxon>
    </lineage>
</organism>
<reference evidence="3" key="1">
    <citation type="submission" date="2016-10" db="EMBL/GenBank/DDBJ databases">
        <authorList>
            <person name="Varghese N."/>
            <person name="Submissions S."/>
        </authorList>
    </citation>
    <scope>NUCLEOTIDE SEQUENCE [LARGE SCALE GENOMIC DNA]</scope>
    <source>
        <strain evidence="3">DSM 22017</strain>
    </source>
</reference>
<dbReference type="CDD" id="cd00158">
    <property type="entry name" value="RHOD"/>
    <property type="match status" value="2"/>
</dbReference>
<dbReference type="InterPro" id="IPR036873">
    <property type="entry name" value="Rhodanese-like_dom_sf"/>
</dbReference>
<feature type="domain" description="Rhodanese" evidence="1">
    <location>
        <begin position="360"/>
        <end position="443"/>
    </location>
</feature>
<dbReference type="SUPFAM" id="SSF52821">
    <property type="entry name" value="Rhodanese/Cell cycle control phosphatase"/>
    <property type="match status" value="2"/>
</dbReference>
<dbReference type="AlphaFoldDB" id="A0A1H5AEJ5"/>
<name>A0A1H5AEJ5_9ACTN</name>
<dbReference type="PANTHER" id="PTHR43084:SF1">
    <property type="entry name" value="PERSULFIDE DIOXYGENASE ETHE1, MITOCHONDRIAL"/>
    <property type="match status" value="1"/>
</dbReference>
<dbReference type="PANTHER" id="PTHR43084">
    <property type="entry name" value="PERSULFIDE DIOXYGENASE ETHE1"/>
    <property type="match status" value="1"/>
</dbReference>
<proteinExistence type="predicted"/>
<sequence>MDIIALDLPLLGNRTHLVHDGRSALVVDPPRSLVEVEAAADAAGVRIVAVAETHVHNDYVSGGLALSRRHRADYLVAAEERVSFEHVATRPGDTVDVGGLRVEVVATPGHTFHHQAFHVTPEDPGSGTGAVLTGGSLLAGTVGRTDLVDPALARHLARAQWASVRHLGLLPPATTVHPTHGFGSFCAGGAPSDSGLTIGEQAVLNPALTTERDAFVDQLVAGFGPIPRHYRFMASLNRSGAGARRPADPVELDDEGLEHARTHGAWLLDLRPREKFAAAHVPGSINVEHGDQFALWAAWVTPWGGRLVLLGEDPVTLETAASDLAQIGVEEVAVHVLAPSAATEPNVTYRRARWDELPWPRGPRVLLDVRHAHEVAEDRVPGSLAIPLPELASRISEVPPGEVWVHCRSGYRAAVAAGLLARAGRSVVHVDDDLDRAPLAHAEHAVHCAG</sequence>
<dbReference type="STRING" id="402596.SAMN04489844_4337"/>
<dbReference type="EMBL" id="FNRT01000002">
    <property type="protein sequence ID" value="SED39990.1"/>
    <property type="molecule type" value="Genomic_DNA"/>
</dbReference>
<feature type="domain" description="Rhodanese" evidence="1">
    <location>
        <begin position="261"/>
        <end position="334"/>
    </location>
</feature>
<dbReference type="Proteomes" id="UP000198742">
    <property type="component" value="Unassembled WGS sequence"/>
</dbReference>
<dbReference type="Pfam" id="PF00581">
    <property type="entry name" value="Rhodanese"/>
    <property type="match status" value="2"/>
</dbReference>
<dbReference type="GO" id="GO:0070813">
    <property type="term" value="P:hydrogen sulfide metabolic process"/>
    <property type="evidence" value="ECO:0007669"/>
    <property type="project" value="TreeGrafter"/>
</dbReference>
<dbReference type="Gene3D" id="3.40.250.10">
    <property type="entry name" value="Rhodanese-like domain"/>
    <property type="match status" value="2"/>
</dbReference>
<dbReference type="SMART" id="SM00849">
    <property type="entry name" value="Lactamase_B"/>
    <property type="match status" value="1"/>
</dbReference>